<keyword evidence="3" id="KW-1185">Reference proteome</keyword>
<dbReference type="Proteomes" id="UP000078200">
    <property type="component" value="Unassembled WGS sequence"/>
</dbReference>
<name>A0A1A9UWW2_GLOAU</name>
<keyword evidence="1" id="KW-0175">Coiled coil</keyword>
<reference evidence="2" key="1">
    <citation type="submission" date="2020-05" db="UniProtKB">
        <authorList>
            <consortium name="EnsemblMetazoa"/>
        </authorList>
    </citation>
    <scope>IDENTIFICATION</scope>
    <source>
        <strain evidence="2">TTRI</strain>
    </source>
</reference>
<accession>A0A1A9UWW2</accession>
<organism evidence="2 3">
    <name type="scientific">Glossina austeni</name>
    <name type="common">Savannah tsetse fly</name>
    <dbReference type="NCBI Taxonomy" id="7395"/>
    <lineage>
        <taxon>Eukaryota</taxon>
        <taxon>Metazoa</taxon>
        <taxon>Ecdysozoa</taxon>
        <taxon>Arthropoda</taxon>
        <taxon>Hexapoda</taxon>
        <taxon>Insecta</taxon>
        <taxon>Pterygota</taxon>
        <taxon>Neoptera</taxon>
        <taxon>Endopterygota</taxon>
        <taxon>Diptera</taxon>
        <taxon>Brachycera</taxon>
        <taxon>Muscomorpha</taxon>
        <taxon>Hippoboscoidea</taxon>
        <taxon>Glossinidae</taxon>
        <taxon>Glossina</taxon>
    </lineage>
</organism>
<dbReference type="Gene3D" id="1.20.5.170">
    <property type="match status" value="1"/>
</dbReference>
<evidence type="ECO:0000313" key="3">
    <source>
        <dbReference type="Proteomes" id="UP000078200"/>
    </source>
</evidence>
<proteinExistence type="predicted"/>
<dbReference type="AlphaFoldDB" id="A0A1A9UWW2"/>
<sequence length="296" mass="33996">MEILMIHLKLTPPVSKIENKVSKIENKVSKIENIVKKASKIENKVSKIENKVSKIENKSKWSKIENIVKKASKIKNKASKIENKASKIESKVSKIENIVKKASKIENKVSKIENKASKIENKASKIENIVKKASKIENKVSKIENKARTKIEAQVRKMQLINSALKKETTTVKTAENNQEGSILHQSQVTAFIYCQYETKLIARLKLALFRDHPILNRACPKNNERTQITPSQYTFIRQLTCDVVESRYSIIPPTVRFLSKILHAKCNMVFLFPLLSFKVGGIRRYYYINMLLTLR</sequence>
<dbReference type="EnsemblMetazoa" id="GAUT018462-RA">
    <property type="protein sequence ID" value="GAUT018462-PA"/>
    <property type="gene ID" value="GAUT018462"/>
</dbReference>
<feature type="coiled-coil region" evidence="1">
    <location>
        <begin position="14"/>
        <end position="146"/>
    </location>
</feature>
<dbReference type="VEuPathDB" id="VectorBase:GAUT018462"/>
<protein>
    <submittedName>
        <fullName evidence="2">Uncharacterized protein</fullName>
    </submittedName>
</protein>
<evidence type="ECO:0000313" key="2">
    <source>
        <dbReference type="EnsemblMetazoa" id="GAUT018462-PA"/>
    </source>
</evidence>
<evidence type="ECO:0000256" key="1">
    <source>
        <dbReference type="SAM" id="Coils"/>
    </source>
</evidence>